<comment type="caution">
    <text evidence="1">The sequence shown here is derived from an EMBL/GenBank/DDBJ whole genome shotgun (WGS) entry which is preliminary data.</text>
</comment>
<dbReference type="Proteomes" id="UP001064048">
    <property type="component" value="Chromosome 10"/>
</dbReference>
<evidence type="ECO:0000313" key="1">
    <source>
        <dbReference type="EMBL" id="KAI8422855.1"/>
    </source>
</evidence>
<sequence length="460" mass="49593">MFAALQADLPWEHTEAGLYVMQAVAKNILPDEYEYVPKVVEAILSMPSGAHPASICKACSKQASAHVVTLLRAARQLDSLPLPHAAGAALVRALAAALAALPPDQLSVAMREAASIQLDALKALLKEGGAGDKPRDPCAALDLVAALFRDLSPRAAEACVPALGDDGRVMERACRALRFLLRCTSRRAGPLLAPLSRTMAAIYAQQQHSCLLYLASILVDELAHEPDCVPDLIELLKALMPRAFVLLQQDNGLKDNPDTVDDLFRLCIRFLQRIPVEFLSSGALPALVRCAALAAALDHRDANCSVMKFLHDLLARPHAPRKGQYTPAPLPPAALDHRDANCSVMKFLHDLLARPTRPPQGVSTPPPPSPCRARPPRRQLLRHEVPARPTGAAPRAPRKGSVHPRPPPPCRARPPRRQLLRHEVPARPTGAAPRAPRKGQYTPPPSPLPRSTTATPTAPS</sequence>
<name>A0ACC0JFE2_CHOFU</name>
<reference evidence="1 2" key="1">
    <citation type="journal article" date="2022" name="Genome Biol. Evol.">
        <title>The Spruce Budworm Genome: Reconstructing the Evolutionary History of Antifreeze Proteins.</title>
        <authorList>
            <person name="Beliveau C."/>
            <person name="Gagne P."/>
            <person name="Picq S."/>
            <person name="Vernygora O."/>
            <person name="Keeling C.I."/>
            <person name="Pinkney K."/>
            <person name="Doucet D."/>
            <person name="Wen F."/>
            <person name="Johnston J.S."/>
            <person name="Maaroufi H."/>
            <person name="Boyle B."/>
            <person name="Laroche J."/>
            <person name="Dewar K."/>
            <person name="Juretic N."/>
            <person name="Blackburn G."/>
            <person name="Nisole A."/>
            <person name="Brunet B."/>
            <person name="Brandao M."/>
            <person name="Lumley L."/>
            <person name="Duan J."/>
            <person name="Quan G."/>
            <person name="Lucarotti C.J."/>
            <person name="Roe A.D."/>
            <person name="Sperling F.A.H."/>
            <person name="Levesque R.C."/>
            <person name="Cusson M."/>
        </authorList>
    </citation>
    <scope>NUCLEOTIDE SEQUENCE [LARGE SCALE GENOMIC DNA]</scope>
    <source>
        <strain evidence="1">Glfc:IPQL:Cfum</strain>
    </source>
</reference>
<organism evidence="1 2">
    <name type="scientific">Choristoneura fumiferana</name>
    <name type="common">Spruce budworm moth</name>
    <name type="synonym">Archips fumiferana</name>
    <dbReference type="NCBI Taxonomy" id="7141"/>
    <lineage>
        <taxon>Eukaryota</taxon>
        <taxon>Metazoa</taxon>
        <taxon>Ecdysozoa</taxon>
        <taxon>Arthropoda</taxon>
        <taxon>Hexapoda</taxon>
        <taxon>Insecta</taxon>
        <taxon>Pterygota</taxon>
        <taxon>Neoptera</taxon>
        <taxon>Endopterygota</taxon>
        <taxon>Lepidoptera</taxon>
        <taxon>Glossata</taxon>
        <taxon>Ditrysia</taxon>
        <taxon>Tortricoidea</taxon>
        <taxon>Tortricidae</taxon>
        <taxon>Tortricinae</taxon>
        <taxon>Choristoneura</taxon>
    </lineage>
</organism>
<protein>
    <submittedName>
        <fullName evidence="1">Uncharacterized protein</fullName>
    </submittedName>
</protein>
<keyword evidence="2" id="KW-1185">Reference proteome</keyword>
<dbReference type="EMBL" id="CM046110">
    <property type="protein sequence ID" value="KAI8422855.1"/>
    <property type="molecule type" value="Genomic_DNA"/>
</dbReference>
<proteinExistence type="predicted"/>
<accession>A0ACC0JFE2</accession>
<gene>
    <name evidence="1" type="ORF">MSG28_006597</name>
</gene>
<evidence type="ECO:0000313" key="2">
    <source>
        <dbReference type="Proteomes" id="UP001064048"/>
    </source>
</evidence>